<dbReference type="Pfam" id="PF22975">
    <property type="entry name" value="EPS8_2nd"/>
    <property type="match status" value="1"/>
</dbReference>
<dbReference type="PANTHER" id="PTHR12287:SF19">
    <property type="entry name" value="EPIDERMAL GROWTH FACTOR RECEPTOR KINASE SUBSTRATE 8-LIKE PROTEIN 1"/>
    <property type="match status" value="1"/>
</dbReference>
<dbReference type="GO" id="GO:1900029">
    <property type="term" value="P:positive regulation of ruffle assembly"/>
    <property type="evidence" value="ECO:0007669"/>
    <property type="project" value="TreeGrafter"/>
</dbReference>
<dbReference type="Proteomes" id="UP001279410">
    <property type="component" value="Unassembled WGS sequence"/>
</dbReference>
<dbReference type="PANTHER" id="PTHR12287">
    <property type="entry name" value="EPIDERMAL GROWTH FACTOR RECEPTOR KINASE SUBSTRATE EPS8-RELATED PROTEIN"/>
    <property type="match status" value="1"/>
</dbReference>
<evidence type="ECO:0000313" key="2">
    <source>
        <dbReference type="EMBL" id="GLD61371.1"/>
    </source>
</evidence>
<evidence type="ECO:0000313" key="3">
    <source>
        <dbReference type="Proteomes" id="UP001279410"/>
    </source>
</evidence>
<organism evidence="2 3">
    <name type="scientific">Lates japonicus</name>
    <name type="common">Japanese lates</name>
    <dbReference type="NCBI Taxonomy" id="270547"/>
    <lineage>
        <taxon>Eukaryota</taxon>
        <taxon>Metazoa</taxon>
        <taxon>Chordata</taxon>
        <taxon>Craniata</taxon>
        <taxon>Vertebrata</taxon>
        <taxon>Euteleostomi</taxon>
        <taxon>Actinopterygii</taxon>
        <taxon>Neopterygii</taxon>
        <taxon>Teleostei</taxon>
        <taxon>Neoteleostei</taxon>
        <taxon>Acanthomorphata</taxon>
        <taxon>Carangaria</taxon>
        <taxon>Carangaria incertae sedis</taxon>
        <taxon>Centropomidae</taxon>
        <taxon>Lates</taxon>
    </lineage>
</organism>
<dbReference type="EMBL" id="BRZM01005047">
    <property type="protein sequence ID" value="GLD61371.1"/>
    <property type="molecule type" value="Genomic_DNA"/>
</dbReference>
<keyword evidence="2" id="KW-0808">Transferase</keyword>
<feature type="domain" description="EPS8 spectrin-like" evidence="1">
    <location>
        <begin position="7"/>
        <end position="54"/>
    </location>
</feature>
<evidence type="ECO:0000259" key="1">
    <source>
        <dbReference type="Pfam" id="PF22975"/>
    </source>
</evidence>
<name>A0AAD3MXC0_LATJO</name>
<sequence length="86" mass="9252">MVKTTGGPALGASVSSPALTESAVSLLQDNLTEEERQLWTSLGPNWTHPRSGWPIAPHPCVPRLLVSGLEADGQWFGRIRPSHAQV</sequence>
<dbReference type="AlphaFoldDB" id="A0AAD3MXC0"/>
<keyword evidence="3" id="KW-1185">Reference proteome</keyword>
<keyword evidence="2" id="KW-0675">Receptor</keyword>
<dbReference type="InterPro" id="IPR055093">
    <property type="entry name" value="EPS8_2nd"/>
</dbReference>
<accession>A0AAD3MXC0</accession>
<dbReference type="GO" id="GO:0031982">
    <property type="term" value="C:vesicle"/>
    <property type="evidence" value="ECO:0007669"/>
    <property type="project" value="TreeGrafter"/>
</dbReference>
<dbReference type="GO" id="GO:0016301">
    <property type="term" value="F:kinase activity"/>
    <property type="evidence" value="ECO:0007669"/>
    <property type="project" value="UniProtKB-KW"/>
</dbReference>
<gene>
    <name evidence="2" type="ORF">AKAME5_002906900</name>
</gene>
<keyword evidence="2" id="KW-0418">Kinase</keyword>
<dbReference type="GO" id="GO:0035023">
    <property type="term" value="P:regulation of Rho protein signal transduction"/>
    <property type="evidence" value="ECO:0007669"/>
    <property type="project" value="TreeGrafter"/>
</dbReference>
<dbReference type="InterPro" id="IPR039801">
    <property type="entry name" value="EPS8-like"/>
</dbReference>
<dbReference type="GO" id="GO:0032587">
    <property type="term" value="C:ruffle membrane"/>
    <property type="evidence" value="ECO:0007669"/>
    <property type="project" value="TreeGrafter"/>
</dbReference>
<dbReference type="GO" id="GO:0003779">
    <property type="term" value="F:actin binding"/>
    <property type="evidence" value="ECO:0007669"/>
    <property type="project" value="TreeGrafter"/>
</dbReference>
<comment type="caution">
    <text evidence="2">The sequence shown here is derived from an EMBL/GenBank/DDBJ whole genome shotgun (WGS) entry which is preliminary data.</text>
</comment>
<protein>
    <submittedName>
        <fullName evidence="2">Epidermal growth factor receptor kinase substrate 8-like protein 1</fullName>
    </submittedName>
</protein>
<reference evidence="2" key="1">
    <citation type="submission" date="2022-08" db="EMBL/GenBank/DDBJ databases">
        <title>Genome sequencing of akame (Lates japonicus).</title>
        <authorList>
            <person name="Hashiguchi Y."/>
            <person name="Takahashi H."/>
        </authorList>
    </citation>
    <scope>NUCLEOTIDE SEQUENCE</scope>
    <source>
        <strain evidence="2">Kochi</strain>
    </source>
</reference>
<dbReference type="GO" id="GO:0007266">
    <property type="term" value="P:Rho protein signal transduction"/>
    <property type="evidence" value="ECO:0007669"/>
    <property type="project" value="TreeGrafter"/>
</dbReference>
<proteinExistence type="predicted"/>